<dbReference type="InParanoid" id="A0A165FVH0"/>
<dbReference type="Proteomes" id="UP000077266">
    <property type="component" value="Unassembled WGS sequence"/>
</dbReference>
<dbReference type="AlphaFoldDB" id="A0A165FVH0"/>
<evidence type="ECO:0000313" key="3">
    <source>
        <dbReference type="Proteomes" id="UP000077266"/>
    </source>
</evidence>
<evidence type="ECO:0000256" key="1">
    <source>
        <dbReference type="SAM" id="MobiDB-lite"/>
    </source>
</evidence>
<keyword evidence="3" id="KW-1185">Reference proteome</keyword>
<dbReference type="STRING" id="1314781.A0A165FVH0"/>
<reference evidence="2 3" key="1">
    <citation type="journal article" date="2016" name="Mol. Biol. Evol.">
        <title>Comparative Genomics of Early-Diverging Mushroom-Forming Fungi Provides Insights into the Origins of Lignocellulose Decay Capabilities.</title>
        <authorList>
            <person name="Nagy L.G."/>
            <person name="Riley R."/>
            <person name="Tritt A."/>
            <person name="Adam C."/>
            <person name="Daum C."/>
            <person name="Floudas D."/>
            <person name="Sun H."/>
            <person name="Yadav J.S."/>
            <person name="Pangilinan J."/>
            <person name="Larsson K.H."/>
            <person name="Matsuura K."/>
            <person name="Barry K."/>
            <person name="Labutti K."/>
            <person name="Kuo R."/>
            <person name="Ohm R.A."/>
            <person name="Bhattacharya S.S."/>
            <person name="Shirouzu T."/>
            <person name="Yoshinaga Y."/>
            <person name="Martin F.M."/>
            <person name="Grigoriev I.V."/>
            <person name="Hibbett D.S."/>
        </authorList>
    </citation>
    <scope>NUCLEOTIDE SEQUENCE [LARGE SCALE GENOMIC DNA]</scope>
    <source>
        <strain evidence="2 3">HHB12029</strain>
    </source>
</reference>
<protein>
    <recommendedName>
        <fullName evidence="4">Integrase catalytic domain-containing protein</fullName>
    </recommendedName>
</protein>
<dbReference type="OrthoDB" id="5392716at2759"/>
<dbReference type="PANTHER" id="PTHR46177:SF1">
    <property type="entry name" value="INTEGRASE CATALYTIC DOMAIN-CONTAINING PROTEIN"/>
    <property type="match status" value="1"/>
</dbReference>
<name>A0A165FVH0_EXIGL</name>
<feature type="region of interest" description="Disordered" evidence="1">
    <location>
        <begin position="20"/>
        <end position="48"/>
    </location>
</feature>
<evidence type="ECO:0000313" key="2">
    <source>
        <dbReference type="EMBL" id="KZV89590.1"/>
    </source>
</evidence>
<proteinExistence type="predicted"/>
<sequence>MSGDRNVPDTHGLLRHVLKNVDGESQDKRNPKITTKRHQHGLWSSGPGEEWGFDQHEKLAPEMGIGIYGGVDKFSREPLGYYAVSRWQQRDVGASIYVLCVQKKGGFPMTSKTDMGPETTDMCRISMSFREEFNPVLDVTQIPPHVHTDSRSNIVTEQKWKDIFKKELNNVKYFYLDGKHRPTFSVDNALHLYAYNPVRGLSPSHLGILRALARWIWAQAVQYRLDEYVRIKTKQKIARSKKTLLPTGVTPYELATNPERWGGQNMLTPLPKETIDRLVRDYCKPDVFQFGTDEEVAVYKDVFARLSCPPVHWTNAWNIYDAMLPHVEPRFA</sequence>
<feature type="compositionally biased region" description="Basic and acidic residues" evidence="1">
    <location>
        <begin position="20"/>
        <end position="30"/>
    </location>
</feature>
<organism evidence="2 3">
    <name type="scientific">Exidia glandulosa HHB12029</name>
    <dbReference type="NCBI Taxonomy" id="1314781"/>
    <lineage>
        <taxon>Eukaryota</taxon>
        <taxon>Fungi</taxon>
        <taxon>Dikarya</taxon>
        <taxon>Basidiomycota</taxon>
        <taxon>Agaricomycotina</taxon>
        <taxon>Agaricomycetes</taxon>
        <taxon>Auriculariales</taxon>
        <taxon>Exidiaceae</taxon>
        <taxon>Exidia</taxon>
    </lineage>
</organism>
<accession>A0A165FVH0</accession>
<evidence type="ECO:0008006" key="4">
    <source>
        <dbReference type="Google" id="ProtNLM"/>
    </source>
</evidence>
<dbReference type="PANTHER" id="PTHR46177">
    <property type="entry name" value="INTEGRASE CATALYTIC DOMAIN-CONTAINING PROTEIN"/>
    <property type="match status" value="1"/>
</dbReference>
<dbReference type="EMBL" id="KV426069">
    <property type="protein sequence ID" value="KZV89590.1"/>
    <property type="molecule type" value="Genomic_DNA"/>
</dbReference>
<gene>
    <name evidence="2" type="ORF">EXIGLDRAFT_771644</name>
</gene>